<dbReference type="GO" id="GO:0005739">
    <property type="term" value="C:mitochondrion"/>
    <property type="evidence" value="ECO:0007669"/>
    <property type="project" value="InterPro"/>
</dbReference>
<organism evidence="1 2">
    <name type="scientific">Ramazzottius varieornatus</name>
    <name type="common">Water bear</name>
    <name type="synonym">Tardigrade</name>
    <dbReference type="NCBI Taxonomy" id="947166"/>
    <lineage>
        <taxon>Eukaryota</taxon>
        <taxon>Metazoa</taxon>
        <taxon>Ecdysozoa</taxon>
        <taxon>Tardigrada</taxon>
        <taxon>Eutardigrada</taxon>
        <taxon>Parachela</taxon>
        <taxon>Hypsibioidea</taxon>
        <taxon>Ramazzottiidae</taxon>
        <taxon>Ramazzottius</taxon>
    </lineage>
</organism>
<keyword evidence="2" id="KW-1185">Reference proteome</keyword>
<accession>A0A1D1V4V5</accession>
<dbReference type="OrthoDB" id="10384935at2759"/>
<dbReference type="PANTHER" id="PTHR34561:SF1">
    <property type="entry name" value="NADH DEHYDROGENASE [UBIQUINONE] 1 ALPHA SUBCOMPLEX ASSEMBLY FACTOR 8"/>
    <property type="match status" value="1"/>
</dbReference>
<comment type="caution">
    <text evidence="1">The sequence shown here is derived from an EMBL/GenBank/DDBJ whole genome shotgun (WGS) entry which is preliminary data.</text>
</comment>
<evidence type="ECO:0000313" key="2">
    <source>
        <dbReference type="Proteomes" id="UP000186922"/>
    </source>
</evidence>
<dbReference type="EMBL" id="BDGG01000003">
    <property type="protein sequence ID" value="GAU96786.1"/>
    <property type="molecule type" value="Genomic_DNA"/>
</dbReference>
<dbReference type="Proteomes" id="UP000186922">
    <property type="component" value="Unassembled WGS sequence"/>
</dbReference>
<dbReference type="PANTHER" id="PTHR34561">
    <property type="entry name" value="NADH DEHYDROGENASE [UBIQUINONE] 1 ALPHA SUBCOMPLEX ASSEMBLY FACTOR 8"/>
    <property type="match status" value="1"/>
</dbReference>
<proteinExistence type="predicted"/>
<dbReference type="GO" id="GO:0032981">
    <property type="term" value="P:mitochondrial respiratory chain complex I assembly"/>
    <property type="evidence" value="ECO:0007669"/>
    <property type="project" value="InterPro"/>
</dbReference>
<dbReference type="InterPro" id="IPR034595">
    <property type="entry name" value="NDUFAF8"/>
</dbReference>
<protein>
    <recommendedName>
        <fullName evidence="3">IMS import disulfide relay-system CHCH-CHCH-like Cx9C domain-containing protein</fullName>
    </recommendedName>
</protein>
<evidence type="ECO:0008006" key="3">
    <source>
        <dbReference type="Google" id="ProtNLM"/>
    </source>
</evidence>
<reference evidence="1 2" key="1">
    <citation type="journal article" date="2016" name="Nat. Commun.">
        <title>Extremotolerant tardigrade genome and improved radiotolerance of human cultured cells by tardigrade-unique protein.</title>
        <authorList>
            <person name="Hashimoto T."/>
            <person name="Horikawa D.D."/>
            <person name="Saito Y."/>
            <person name="Kuwahara H."/>
            <person name="Kozuka-Hata H."/>
            <person name="Shin-I T."/>
            <person name="Minakuchi Y."/>
            <person name="Ohishi K."/>
            <person name="Motoyama A."/>
            <person name="Aizu T."/>
            <person name="Enomoto A."/>
            <person name="Kondo K."/>
            <person name="Tanaka S."/>
            <person name="Hara Y."/>
            <person name="Koshikawa S."/>
            <person name="Sagara H."/>
            <person name="Miura T."/>
            <person name="Yokobori S."/>
            <person name="Miyagawa K."/>
            <person name="Suzuki Y."/>
            <person name="Kubo T."/>
            <person name="Oyama M."/>
            <person name="Kohara Y."/>
            <person name="Fujiyama A."/>
            <person name="Arakawa K."/>
            <person name="Katayama T."/>
            <person name="Toyoda A."/>
            <person name="Kunieda T."/>
        </authorList>
    </citation>
    <scope>NUCLEOTIDE SEQUENCE [LARGE SCALE GENOMIC DNA]</scope>
    <source>
        <strain evidence="1 2">YOKOZUNA-1</strain>
    </source>
</reference>
<evidence type="ECO:0000313" key="1">
    <source>
        <dbReference type="EMBL" id="GAU96786.1"/>
    </source>
</evidence>
<name>A0A1D1V4V5_RAMVA</name>
<gene>
    <name evidence="1" type="primary">RvY_08177-1</name>
    <name evidence="1" type="synonym">RvY_08177.1</name>
    <name evidence="1" type="ORF">RvY_08177</name>
</gene>
<sequence>MSSSVERARRKMHQFPVAFAKCTEHSVVYARCISSTEHPEKGQCQKEFAFFKNCFQKAMSESLSK</sequence>
<dbReference type="AlphaFoldDB" id="A0A1D1V4V5"/>